<evidence type="ECO:0000313" key="1">
    <source>
        <dbReference type="EMBL" id="KKN01496.1"/>
    </source>
</evidence>
<dbReference type="EMBL" id="LAZR01005255">
    <property type="protein sequence ID" value="KKN01496.1"/>
    <property type="molecule type" value="Genomic_DNA"/>
</dbReference>
<protein>
    <submittedName>
        <fullName evidence="1">Uncharacterized protein</fullName>
    </submittedName>
</protein>
<proteinExistence type="predicted"/>
<organism evidence="1">
    <name type="scientific">marine sediment metagenome</name>
    <dbReference type="NCBI Taxonomy" id="412755"/>
    <lineage>
        <taxon>unclassified sequences</taxon>
        <taxon>metagenomes</taxon>
        <taxon>ecological metagenomes</taxon>
    </lineage>
</organism>
<accession>A0A0F9PKB7</accession>
<sequence>MNEPKVIQTIQNKDIPADVKERAIEEARYVVREKIANYDVGTTKIWNFIAWSRTPSGHDFWHQIDDAPNLPPKTDWLTTAYIAKEAAKGLIPAIEVSIESWKQRVNAGEEELRRALDEKLITCTFAYCGLCQYSLMQKPSECENCPIYSPKADECCREFDEVSRAIKDWHKGNGPYSDLKDAMQAMLARLITEKDKAIVEQARTTAEQAEKKCKPELRHWDYGLTDVDDYDAPNRKRIFINQGKGMQSIRSDGSKGDASPCHISNYSGYTILGNLDDDLEALQKDVSEFKINCDCSLACGNSLIATIDGGQIRLEIKEGDKTGILVDLKSPFILKLRQLVATAERQGKET</sequence>
<name>A0A0F9PKB7_9ZZZZ</name>
<comment type="caution">
    <text evidence="1">The sequence shown here is derived from an EMBL/GenBank/DDBJ whole genome shotgun (WGS) entry which is preliminary data.</text>
</comment>
<gene>
    <name evidence="1" type="ORF">LCGC14_1127250</name>
</gene>
<dbReference type="AlphaFoldDB" id="A0A0F9PKB7"/>
<reference evidence="1" key="1">
    <citation type="journal article" date="2015" name="Nature">
        <title>Complex archaea that bridge the gap between prokaryotes and eukaryotes.</title>
        <authorList>
            <person name="Spang A."/>
            <person name="Saw J.H."/>
            <person name="Jorgensen S.L."/>
            <person name="Zaremba-Niedzwiedzka K."/>
            <person name="Martijn J."/>
            <person name="Lind A.E."/>
            <person name="van Eijk R."/>
            <person name="Schleper C."/>
            <person name="Guy L."/>
            <person name="Ettema T.J."/>
        </authorList>
    </citation>
    <scope>NUCLEOTIDE SEQUENCE</scope>
</reference>